<comment type="caution">
    <text evidence="4">The sequence shown here is derived from an EMBL/GenBank/DDBJ whole genome shotgun (WGS) entry which is preliminary data.</text>
</comment>
<dbReference type="Proteomes" id="UP001160625">
    <property type="component" value="Unassembled WGS sequence"/>
</dbReference>
<dbReference type="InterPro" id="IPR011992">
    <property type="entry name" value="EF-hand-dom_pair"/>
</dbReference>
<reference evidence="4" key="1">
    <citation type="submission" date="2023-04" db="EMBL/GenBank/DDBJ databases">
        <title>Sphingomonas sp. MAHUQ-71 isolated from rice field.</title>
        <authorList>
            <person name="Huq M.A."/>
        </authorList>
    </citation>
    <scope>NUCLEOTIDE SEQUENCE</scope>
    <source>
        <strain evidence="4">MAHUQ-71</strain>
    </source>
</reference>
<feature type="compositionally biased region" description="Basic and acidic residues" evidence="1">
    <location>
        <begin position="211"/>
        <end position="227"/>
    </location>
</feature>
<keyword evidence="2" id="KW-0732">Signal</keyword>
<evidence type="ECO:0000313" key="5">
    <source>
        <dbReference type="Proteomes" id="UP001160625"/>
    </source>
</evidence>
<keyword evidence="5" id="KW-1185">Reference proteome</keyword>
<dbReference type="RefSeq" id="WP_281045960.1">
    <property type="nucleotide sequence ID" value="NZ_JARYGZ010000003.1"/>
</dbReference>
<name>A0ABT6N660_9SPHN</name>
<dbReference type="InterPro" id="IPR002048">
    <property type="entry name" value="EF_hand_dom"/>
</dbReference>
<evidence type="ECO:0000259" key="3">
    <source>
        <dbReference type="PROSITE" id="PS50222"/>
    </source>
</evidence>
<sequence>MRTLIVSLGALLLSGTALADPPQTAPASAPAPASDITVNGAAQKPAVTPLGGGHIFISPMGEPFHTDNGVSAAEQWFRGADANHDDRITPKEFVDDAMRFFKVLDLNHDHIIDPDEIENYESVIAPEIRVLSTYGDPNLAKQDDDGNVTDPPYPTRLGAGRFGFLDAPEPVVTADTNFDRAISEQEFATTALKRFKMLDVNGDGVLTRDELPRLDVHPERRNGRGNRDIQGGGGHRHHGGGGGMGGGGMGGGMGGGGGFGG</sequence>
<dbReference type="EMBL" id="JARYGZ010000003">
    <property type="protein sequence ID" value="MDH7640609.1"/>
    <property type="molecule type" value="Genomic_DNA"/>
</dbReference>
<accession>A0ABT6N660</accession>
<gene>
    <name evidence="4" type="ORF">QGN17_17885</name>
</gene>
<dbReference type="PROSITE" id="PS00018">
    <property type="entry name" value="EF_HAND_1"/>
    <property type="match status" value="2"/>
</dbReference>
<evidence type="ECO:0000256" key="1">
    <source>
        <dbReference type="SAM" id="MobiDB-lite"/>
    </source>
</evidence>
<evidence type="ECO:0000313" key="4">
    <source>
        <dbReference type="EMBL" id="MDH7640609.1"/>
    </source>
</evidence>
<feature type="compositionally biased region" description="Gly residues" evidence="1">
    <location>
        <begin position="240"/>
        <end position="249"/>
    </location>
</feature>
<feature type="signal peptide" evidence="2">
    <location>
        <begin position="1"/>
        <end position="19"/>
    </location>
</feature>
<organism evidence="4 5">
    <name type="scientific">Sphingomonas oryzagri</name>
    <dbReference type="NCBI Taxonomy" id="3042314"/>
    <lineage>
        <taxon>Bacteria</taxon>
        <taxon>Pseudomonadati</taxon>
        <taxon>Pseudomonadota</taxon>
        <taxon>Alphaproteobacteria</taxon>
        <taxon>Sphingomonadales</taxon>
        <taxon>Sphingomonadaceae</taxon>
        <taxon>Sphingomonas</taxon>
    </lineage>
</organism>
<dbReference type="SUPFAM" id="SSF47473">
    <property type="entry name" value="EF-hand"/>
    <property type="match status" value="1"/>
</dbReference>
<protein>
    <recommendedName>
        <fullName evidence="3">EF-hand domain-containing protein</fullName>
    </recommendedName>
</protein>
<feature type="region of interest" description="Disordered" evidence="1">
    <location>
        <begin position="211"/>
        <end position="249"/>
    </location>
</feature>
<proteinExistence type="predicted"/>
<dbReference type="PROSITE" id="PS50222">
    <property type="entry name" value="EF_HAND_2"/>
    <property type="match status" value="1"/>
</dbReference>
<dbReference type="Gene3D" id="1.10.238.10">
    <property type="entry name" value="EF-hand"/>
    <property type="match status" value="2"/>
</dbReference>
<dbReference type="InterPro" id="IPR018247">
    <property type="entry name" value="EF_Hand_1_Ca_BS"/>
</dbReference>
<feature type="domain" description="EF-hand" evidence="3">
    <location>
        <begin position="92"/>
        <end position="127"/>
    </location>
</feature>
<evidence type="ECO:0000256" key="2">
    <source>
        <dbReference type="SAM" id="SignalP"/>
    </source>
</evidence>
<feature type="chain" id="PRO_5045486570" description="EF-hand domain-containing protein" evidence="2">
    <location>
        <begin position="20"/>
        <end position="261"/>
    </location>
</feature>
<dbReference type="Pfam" id="PF13202">
    <property type="entry name" value="EF-hand_5"/>
    <property type="match status" value="1"/>
</dbReference>